<evidence type="ECO:0000313" key="3">
    <source>
        <dbReference type="Proteomes" id="UP000504638"/>
    </source>
</evidence>
<organism evidence="2">
    <name type="scientific">Eremomyces bilateralis CBS 781.70</name>
    <dbReference type="NCBI Taxonomy" id="1392243"/>
    <lineage>
        <taxon>Eukaryota</taxon>
        <taxon>Fungi</taxon>
        <taxon>Dikarya</taxon>
        <taxon>Ascomycota</taxon>
        <taxon>Pezizomycotina</taxon>
        <taxon>Dothideomycetes</taxon>
        <taxon>Dothideomycetes incertae sedis</taxon>
        <taxon>Eremomycetales</taxon>
        <taxon>Eremomycetaceae</taxon>
        <taxon>Eremomyces</taxon>
    </lineage>
</organism>
<dbReference type="RefSeq" id="XP_033534094.1">
    <property type="nucleotide sequence ID" value="XM_033679423.1"/>
</dbReference>
<keyword evidence="1" id="KW-0472">Membrane</keyword>
<reference evidence="2 4" key="1">
    <citation type="submission" date="2020-01" db="EMBL/GenBank/DDBJ databases">
        <authorList>
            <consortium name="DOE Joint Genome Institute"/>
            <person name="Haridas S."/>
            <person name="Albert R."/>
            <person name="Binder M."/>
            <person name="Bloem J."/>
            <person name="Labutti K."/>
            <person name="Salamov A."/>
            <person name="Andreopoulos B."/>
            <person name="Baker S.E."/>
            <person name="Barry K."/>
            <person name="Bills G."/>
            <person name="Bluhm B.H."/>
            <person name="Cannon C."/>
            <person name="Castanera R."/>
            <person name="Culley D.E."/>
            <person name="Daum C."/>
            <person name="Ezra D."/>
            <person name="Gonzalez J.B."/>
            <person name="Henrissat B."/>
            <person name="Kuo A."/>
            <person name="Liang C."/>
            <person name="Lipzen A."/>
            <person name="Lutzoni F."/>
            <person name="Magnuson J."/>
            <person name="Mondo S."/>
            <person name="Nolan M."/>
            <person name="Ohm R."/>
            <person name="Pangilinan J."/>
            <person name="Park H.-J."/>
            <person name="Ramirez L."/>
            <person name="Alfaro M."/>
            <person name="Sun H."/>
            <person name="Tritt A."/>
            <person name="Yoshinaga Y."/>
            <person name="Zwiers L.-H."/>
            <person name="Turgeon B.G."/>
            <person name="Goodwin S.B."/>
            <person name="Spatafora J.W."/>
            <person name="Crous P.W."/>
            <person name="Grigoriev I.V."/>
        </authorList>
    </citation>
    <scope>NUCLEOTIDE SEQUENCE</scope>
    <source>
        <strain evidence="2 4">CBS 781.70</strain>
    </source>
</reference>
<keyword evidence="3" id="KW-1185">Reference proteome</keyword>
<dbReference type="GeneID" id="54419993"/>
<evidence type="ECO:0000256" key="1">
    <source>
        <dbReference type="SAM" id="Phobius"/>
    </source>
</evidence>
<dbReference type="EMBL" id="ML975157">
    <property type="protein sequence ID" value="KAF1812463.1"/>
    <property type="molecule type" value="Genomic_DNA"/>
</dbReference>
<dbReference type="AlphaFoldDB" id="A0A6G1G341"/>
<protein>
    <submittedName>
        <fullName evidence="2 4">Uncharacterized protein</fullName>
    </submittedName>
</protein>
<keyword evidence="1" id="KW-1133">Transmembrane helix</keyword>
<dbReference type="Proteomes" id="UP000504638">
    <property type="component" value="Unplaced"/>
</dbReference>
<evidence type="ECO:0000313" key="2">
    <source>
        <dbReference type="EMBL" id="KAF1812463.1"/>
    </source>
</evidence>
<accession>A0A6G1G341</accession>
<evidence type="ECO:0000313" key="4">
    <source>
        <dbReference type="RefSeq" id="XP_033534094.1"/>
    </source>
</evidence>
<sequence>MALHYSHVAMMKSNWSNSWYRIPALYSAYGIAIVSCIYFNVLAVKYSNRVCTGTVPAARWRMNRASNPDIR</sequence>
<proteinExistence type="predicted"/>
<reference evidence="4" key="3">
    <citation type="submission" date="2025-04" db="UniProtKB">
        <authorList>
            <consortium name="RefSeq"/>
        </authorList>
    </citation>
    <scope>IDENTIFICATION</scope>
    <source>
        <strain evidence="4">CBS 781.70</strain>
    </source>
</reference>
<reference evidence="4" key="2">
    <citation type="submission" date="2020-04" db="EMBL/GenBank/DDBJ databases">
        <authorList>
            <consortium name="NCBI Genome Project"/>
        </authorList>
    </citation>
    <scope>NUCLEOTIDE SEQUENCE</scope>
    <source>
        <strain evidence="4">CBS 781.70</strain>
    </source>
</reference>
<keyword evidence="1" id="KW-0812">Transmembrane</keyword>
<feature type="transmembrane region" description="Helical" evidence="1">
    <location>
        <begin position="20"/>
        <end position="39"/>
    </location>
</feature>
<name>A0A6G1G341_9PEZI</name>
<gene>
    <name evidence="2 4" type="ORF">P152DRAFT_458303</name>
</gene>